<dbReference type="EMBL" id="CZPT02000507">
    <property type="protein sequence ID" value="SCU66165.1"/>
    <property type="molecule type" value="Genomic_DNA"/>
</dbReference>
<name>A0A1G4I388_TRYEQ</name>
<feature type="region of interest" description="Disordered" evidence="1">
    <location>
        <begin position="515"/>
        <end position="595"/>
    </location>
</feature>
<dbReference type="GeneID" id="92380661"/>
<feature type="region of interest" description="Disordered" evidence="1">
    <location>
        <begin position="639"/>
        <end position="678"/>
    </location>
</feature>
<dbReference type="SUPFAM" id="SSF50978">
    <property type="entry name" value="WD40 repeat-like"/>
    <property type="match status" value="1"/>
</dbReference>
<keyword evidence="3" id="KW-1185">Reference proteome</keyword>
<sequence length="1535" mass="171880">MVASSTAATAVKNPERWNEAFEELWENILKKKDQIVLSHEPNSPLNSSLLKARLMVCVRTLPRLGVIKRALRQLNANSRAITVEGQGNIDCVPSPQFCKTLDLQWSTTTIWAVESTNEGRVIVIDALTGAVVMVITDPKRGVLISSLMHAPFKGLINRQLEVIPIDSPKQLLHVRESLLINTDYMWIGFGDGSIRLFPASAQRVCESDRSAMMAKGEIADIVFELPKYHKGAIVAIARSPCHEDDKVTDVAMESRLSAAVHELTAATSQLGGEGREHLSLVCTASEDSCIAVWDLKKIYGCIEEMRVICRARSSGMKDYNSWTTSFRADAVTFSVNSPSGGSPGNILSTCTMVKVRPLFKLKGGVGGLRTLKWISTVVTTRNYTKPRDVVAMTRDPKEATASKLIKSRRAFQDMTRWERREEHRFMLRLSEREMRDVERELEILMPPLAPEPVQSKRVNLIFSGDVHGTVHLWDLDEELESCLANDVSDPYPHPVRYSPTTSALDGFADSSRFTPNLSLGNRSNSNERTNRSLTPQGNDSFCTPLSPRQRVNTPRSVAGRLSTKTNRSSGLNTGGRAGRLSTRTSASTPRLAVREQSQGIGVISQVSARGVSRVTKTPAQKQQLSSLCFTTTSCSTRKNGVATSKGSDACQPHKSTSRRGTPVSTIKKQRKVSPPSTARFGASVFDGLRGSLCSTPRTAATQWTSQTTGKKVAKAVGKVKRSKAPWDPFTSSTRDRRDVPGGGVASPNGGTTARTRSAKTKKRKASRTHRTATGKVATVLTESTEHDVSDFYRTPSAGRRSYLPTYSVGARYVEQVSAQSYVNTCRSPSRREERGRTSGAADHRQINDLYARKAKFTKDLIDGGTVTGIVVDLPPVITVTMRLLPDPPELHYSLLEHPTPEEVRRRALANTFDELTNNRALYCVFNNLRFYVSVEGVVMNMQCAPKLRKGKGGSSSPGQSPRRDPFQRTDDITFSIVFQRRIIERHSQPVVLLFNDQMKSQLWIARNDGLLSVFSTMTDKVITRVPHPSADTALGPPSLVDWKRQQVGSLLSNGRVVHLEMHRECKKYPLAHFVNFAPLSVLQQFAILKVSRICFDANDIKANRSSLFCRPYCGTSIVKLDARKTLDAHAKSRENNFSSLLLTLMQCRENAVSVRTAQRDLYNSLYCGISDRVGMLITRYSTINAFNAAENAFRAWRLHCKYFRREHMLRNIKRKNFNSLSRMASVMLNAHITNVRRMWWNRWIWATYDRVMQRGRVKLVRTLRIEERAHLKVKVLSFTTSFYCLRKYWQWWRNVIAAAPPESGGMSPAAKVPPTFNASPTIPTLSPRVARYVTHRPAPRTRGAARRIMFQDLSSIVNHIYSCRYKLINFRFTETAENLLDMDELWVDAIEAATGEVELRTAYNLKLAVFKMTFLPLLDGLLSTAEEVLPYIDEASLSMEVRSMLKGCLLCVDYLYADADAVGGRDVDENSTCELMTPEKTQQGNAETNGGTHEERGLRAMFDEVMDDRECYSQVEKIVTRRATLEEFLRLCRFD</sequence>
<dbReference type="Gene3D" id="2.130.10.10">
    <property type="entry name" value="YVTN repeat-like/Quinoprotein amine dehydrogenase"/>
    <property type="match status" value="1"/>
</dbReference>
<accession>A0A1G4I388</accession>
<feature type="compositionally biased region" description="Basic residues" evidence="1">
    <location>
        <begin position="756"/>
        <end position="772"/>
    </location>
</feature>
<reference evidence="2" key="1">
    <citation type="submission" date="2016-09" db="EMBL/GenBank/DDBJ databases">
        <authorList>
            <person name="Hebert L."/>
            <person name="Moumen B."/>
        </authorList>
    </citation>
    <scope>NUCLEOTIDE SEQUENCE [LARGE SCALE GENOMIC DNA]</scope>
    <source>
        <strain evidence="2">OVI</strain>
    </source>
</reference>
<comment type="caution">
    <text evidence="2">The sequence shown here is derived from an EMBL/GenBank/DDBJ whole genome shotgun (WGS) entry which is preliminary data.</text>
</comment>
<protein>
    <submittedName>
        <fullName evidence="2">Uncharacterized protein</fullName>
    </submittedName>
</protein>
<dbReference type="RefSeq" id="XP_067077643.1">
    <property type="nucleotide sequence ID" value="XM_067221542.1"/>
</dbReference>
<feature type="compositionally biased region" description="Polar residues" evidence="1">
    <location>
        <begin position="562"/>
        <end position="571"/>
    </location>
</feature>
<dbReference type="Proteomes" id="UP000195570">
    <property type="component" value="Unassembled WGS sequence"/>
</dbReference>
<proteinExistence type="predicted"/>
<feature type="compositionally biased region" description="Polar residues" evidence="1">
    <location>
        <begin position="533"/>
        <end position="543"/>
    </location>
</feature>
<evidence type="ECO:0000313" key="2">
    <source>
        <dbReference type="EMBL" id="SCU66165.1"/>
    </source>
</evidence>
<dbReference type="VEuPathDB" id="TriTrypDB:TEOVI_000672700"/>
<feature type="region of interest" description="Disordered" evidence="1">
    <location>
        <begin position="716"/>
        <end position="773"/>
    </location>
</feature>
<evidence type="ECO:0000256" key="1">
    <source>
        <dbReference type="SAM" id="MobiDB-lite"/>
    </source>
</evidence>
<organism evidence="2 3">
    <name type="scientific">Trypanosoma equiperdum</name>
    <dbReference type="NCBI Taxonomy" id="5694"/>
    <lineage>
        <taxon>Eukaryota</taxon>
        <taxon>Discoba</taxon>
        <taxon>Euglenozoa</taxon>
        <taxon>Kinetoplastea</taxon>
        <taxon>Metakinetoplastina</taxon>
        <taxon>Trypanosomatida</taxon>
        <taxon>Trypanosomatidae</taxon>
        <taxon>Trypanosoma</taxon>
    </lineage>
</organism>
<feature type="region of interest" description="Disordered" evidence="1">
    <location>
        <begin position="946"/>
        <end position="967"/>
    </location>
</feature>
<gene>
    <name evidence="2" type="ORF">TEOVI_000672700</name>
</gene>
<dbReference type="InterPro" id="IPR015943">
    <property type="entry name" value="WD40/YVTN_repeat-like_dom_sf"/>
</dbReference>
<evidence type="ECO:0000313" key="3">
    <source>
        <dbReference type="Proteomes" id="UP000195570"/>
    </source>
</evidence>
<dbReference type="InterPro" id="IPR036322">
    <property type="entry name" value="WD40_repeat_dom_sf"/>
</dbReference>